<dbReference type="InterPro" id="IPR011250">
    <property type="entry name" value="OMP/PagP_B-barrel"/>
</dbReference>
<evidence type="ECO:0000259" key="7">
    <source>
        <dbReference type="Pfam" id="PF13505"/>
    </source>
</evidence>
<dbReference type="InterPro" id="IPR051692">
    <property type="entry name" value="OMP-like"/>
</dbReference>
<evidence type="ECO:0000313" key="9">
    <source>
        <dbReference type="Proteomes" id="UP000285523"/>
    </source>
</evidence>
<evidence type="ECO:0000256" key="4">
    <source>
        <dbReference type="ARBA" id="ARBA00023237"/>
    </source>
</evidence>
<dbReference type="PANTHER" id="PTHR34001">
    <property type="entry name" value="BLL7405 PROTEIN"/>
    <property type="match status" value="1"/>
</dbReference>
<dbReference type="RefSeq" id="WP_119858039.1">
    <property type="nucleotide sequence ID" value="NZ_QYYD01000020.1"/>
</dbReference>
<dbReference type="Pfam" id="PF13505">
    <property type="entry name" value="OMP_b-brl"/>
    <property type="match status" value="1"/>
</dbReference>
<sequence>MKRLLLTGVAAVAFAVPAVAADLAPRPYKAPPPLVVAYNWTGFYLGANAGYGWGTGDTNYDPLPNPVAFIDLAPTTLGLKPKGALAGGQAGYNWQSGAFVGGLEADIQWSDIRADAIVTPIIANNLAPFGAGSYLATSEKIKWFGTVRGRAGFTATDTLLLYATGGLAYGEVEYAANTSFLPIGTIQYPTSFSKTKVGWTVGAGAEWAFAPNWSAKLEYLHYDLGNESTIANPIPANPPFQVAYDWKTSGDLVRVGINYRWGGPILAKY</sequence>
<dbReference type="Gene3D" id="2.40.160.20">
    <property type="match status" value="1"/>
</dbReference>
<evidence type="ECO:0000256" key="2">
    <source>
        <dbReference type="ARBA" id="ARBA00022729"/>
    </source>
</evidence>
<dbReference type="PANTHER" id="PTHR34001:SF3">
    <property type="entry name" value="BLL7405 PROTEIN"/>
    <property type="match status" value="1"/>
</dbReference>
<feature type="signal peptide" evidence="6">
    <location>
        <begin position="1"/>
        <end position="20"/>
    </location>
</feature>
<name>A0A418V1W7_RHOPL</name>
<comment type="subcellular location">
    <subcellularLocation>
        <location evidence="1">Cell outer membrane</location>
    </subcellularLocation>
</comment>
<feature type="chain" id="PRO_5019509026" evidence="6">
    <location>
        <begin position="21"/>
        <end position="269"/>
    </location>
</feature>
<gene>
    <name evidence="8" type="ORF">D4Q52_18435</name>
</gene>
<evidence type="ECO:0000256" key="3">
    <source>
        <dbReference type="ARBA" id="ARBA00023136"/>
    </source>
</evidence>
<comment type="similarity">
    <text evidence="5">Belongs to the Omp25/RopB family.</text>
</comment>
<dbReference type="Proteomes" id="UP000285523">
    <property type="component" value="Unassembled WGS sequence"/>
</dbReference>
<keyword evidence="4" id="KW-0998">Cell outer membrane</keyword>
<protein>
    <submittedName>
        <fullName evidence="8">Porin family protein</fullName>
    </submittedName>
</protein>
<evidence type="ECO:0000256" key="1">
    <source>
        <dbReference type="ARBA" id="ARBA00004442"/>
    </source>
</evidence>
<accession>A0A418V1W7</accession>
<reference evidence="8 9" key="1">
    <citation type="submission" date="2018-09" db="EMBL/GenBank/DDBJ databases">
        <title>Draft genome sequence of Rhodopseudomonas palustris 2.1.18.</title>
        <authorList>
            <person name="Robertson S.L."/>
            <person name="Meyer T.E."/>
            <person name="Kyndt J.A."/>
        </authorList>
    </citation>
    <scope>NUCLEOTIDE SEQUENCE [LARGE SCALE GENOMIC DNA]</scope>
    <source>
        <strain evidence="8 9">2.1.18</strain>
    </source>
</reference>
<dbReference type="InterPro" id="IPR027385">
    <property type="entry name" value="Beta-barrel_OMP"/>
</dbReference>
<evidence type="ECO:0000256" key="5">
    <source>
        <dbReference type="ARBA" id="ARBA00038306"/>
    </source>
</evidence>
<evidence type="ECO:0000313" key="8">
    <source>
        <dbReference type="EMBL" id="RJF69912.1"/>
    </source>
</evidence>
<dbReference type="GO" id="GO:0009279">
    <property type="term" value="C:cell outer membrane"/>
    <property type="evidence" value="ECO:0007669"/>
    <property type="project" value="UniProtKB-SubCell"/>
</dbReference>
<dbReference type="OrthoDB" id="9815357at2"/>
<dbReference type="EMBL" id="QYYD01000020">
    <property type="protein sequence ID" value="RJF69912.1"/>
    <property type="molecule type" value="Genomic_DNA"/>
</dbReference>
<organism evidence="8 9">
    <name type="scientific">Rhodopseudomonas palustris</name>
    <dbReference type="NCBI Taxonomy" id="1076"/>
    <lineage>
        <taxon>Bacteria</taxon>
        <taxon>Pseudomonadati</taxon>
        <taxon>Pseudomonadota</taxon>
        <taxon>Alphaproteobacteria</taxon>
        <taxon>Hyphomicrobiales</taxon>
        <taxon>Nitrobacteraceae</taxon>
        <taxon>Rhodopseudomonas</taxon>
    </lineage>
</organism>
<comment type="caution">
    <text evidence="8">The sequence shown here is derived from an EMBL/GenBank/DDBJ whole genome shotgun (WGS) entry which is preliminary data.</text>
</comment>
<dbReference type="AlphaFoldDB" id="A0A418V1W7"/>
<feature type="domain" description="Outer membrane protein beta-barrel" evidence="7">
    <location>
        <begin position="10"/>
        <end position="226"/>
    </location>
</feature>
<evidence type="ECO:0000256" key="6">
    <source>
        <dbReference type="SAM" id="SignalP"/>
    </source>
</evidence>
<keyword evidence="3" id="KW-0472">Membrane</keyword>
<keyword evidence="2 6" id="KW-0732">Signal</keyword>
<dbReference type="SUPFAM" id="SSF56925">
    <property type="entry name" value="OMPA-like"/>
    <property type="match status" value="1"/>
</dbReference>
<proteinExistence type="inferred from homology"/>